<organism evidence="1 2">
    <name type="scientific">Marinibactrum halimedae</name>
    <dbReference type="NCBI Taxonomy" id="1444977"/>
    <lineage>
        <taxon>Bacteria</taxon>
        <taxon>Pseudomonadati</taxon>
        <taxon>Pseudomonadota</taxon>
        <taxon>Gammaproteobacteria</taxon>
        <taxon>Cellvibrionales</taxon>
        <taxon>Cellvibrionaceae</taxon>
        <taxon>Marinibactrum</taxon>
    </lineage>
</organism>
<dbReference type="Pfam" id="PF10009">
    <property type="entry name" value="DUF2252"/>
    <property type="match status" value="2"/>
</dbReference>
<dbReference type="PANTHER" id="PTHR39441:SF1">
    <property type="entry name" value="DUF2252 DOMAIN-CONTAINING PROTEIN"/>
    <property type="match status" value="1"/>
</dbReference>
<dbReference type="Proteomes" id="UP001156870">
    <property type="component" value="Unassembled WGS sequence"/>
</dbReference>
<keyword evidence="2" id="KW-1185">Reference proteome</keyword>
<dbReference type="PANTHER" id="PTHR39441">
    <property type="entry name" value="DUF2252 DOMAIN-CONTAINING PROTEIN"/>
    <property type="match status" value="1"/>
</dbReference>
<protein>
    <recommendedName>
        <fullName evidence="3">DUF2252 domain-containing protein</fullName>
    </recommendedName>
</protein>
<accession>A0AA37WMT2</accession>
<dbReference type="RefSeq" id="WP_232595337.1">
    <property type="nucleotide sequence ID" value="NZ_BSPD01000057.1"/>
</dbReference>
<evidence type="ECO:0000313" key="1">
    <source>
        <dbReference type="EMBL" id="GLS26673.1"/>
    </source>
</evidence>
<dbReference type="InterPro" id="IPR018721">
    <property type="entry name" value="DUF2252"/>
</dbReference>
<sequence>MQEIQLPKQGLRIKQLVEALVRVDGAEPALGIPKHQKMASDPFVFLRGSASLLYSDIASGLITFPDELDYLPLTTVMGDCHVANFGFITEEGSHGDRVIFAPNDFDDACIGRPVWDVFRFLVSMVLAAGYGAKQYGSQQSENEPDNDEKVSDGSINTGILSEAHIEQAMKDFLWAYRNACSQSVQDSRFYHTALASFEKPHCLAKFWKKARKRCFGEKNFMTKSALAKACDLERHPLQFRTDPAKFQRLNKTEYCHIESAFAPYVDDDILDIVERLNAGTGSVNMPRYYLLVGPRGASSATSDLLALSHLIEVKQQRHAAPLFHFQSLSPKNRLNPAHLTVYCQSRMQRSPDLVLDEVVWQGAHWLVRSRHHARVGIDPEAVTVGENAVNGGFSDYAQACGHVLALAHGRGDRRSTQLEQRVVSVLPDHIEGLVRGAFAYAEVVKQDCELLKTLLPSHRSFSSSFQHA</sequence>
<comment type="caution">
    <text evidence="1">The sequence shown here is derived from an EMBL/GenBank/DDBJ whole genome shotgun (WGS) entry which is preliminary data.</text>
</comment>
<evidence type="ECO:0008006" key="3">
    <source>
        <dbReference type="Google" id="ProtNLM"/>
    </source>
</evidence>
<proteinExistence type="predicted"/>
<gene>
    <name evidence="1" type="ORF">GCM10007877_23900</name>
</gene>
<reference evidence="1 2" key="1">
    <citation type="journal article" date="2014" name="Int. J. Syst. Evol. Microbiol.">
        <title>Complete genome sequence of Corynebacterium casei LMG S-19264T (=DSM 44701T), isolated from a smear-ripened cheese.</title>
        <authorList>
            <consortium name="US DOE Joint Genome Institute (JGI-PGF)"/>
            <person name="Walter F."/>
            <person name="Albersmeier A."/>
            <person name="Kalinowski J."/>
            <person name="Ruckert C."/>
        </authorList>
    </citation>
    <scope>NUCLEOTIDE SEQUENCE [LARGE SCALE GENOMIC DNA]</scope>
    <source>
        <strain evidence="1 2">NBRC 110095</strain>
    </source>
</reference>
<dbReference type="AlphaFoldDB" id="A0AA37WMT2"/>
<evidence type="ECO:0000313" key="2">
    <source>
        <dbReference type="Proteomes" id="UP001156870"/>
    </source>
</evidence>
<name>A0AA37WMT2_9GAMM</name>
<dbReference type="EMBL" id="BSPD01000057">
    <property type="protein sequence ID" value="GLS26673.1"/>
    <property type="molecule type" value="Genomic_DNA"/>
</dbReference>